<proteinExistence type="predicted"/>
<dbReference type="InterPro" id="IPR050268">
    <property type="entry name" value="NADH-dep_flavin_reductase"/>
</dbReference>
<protein>
    <submittedName>
        <fullName evidence="3">Flavin reductase</fullName>
    </submittedName>
</protein>
<dbReference type="Proteomes" id="UP001528672">
    <property type="component" value="Unassembled WGS sequence"/>
</dbReference>
<dbReference type="EMBL" id="JAQSIO010000001">
    <property type="protein sequence ID" value="MDD0813231.1"/>
    <property type="molecule type" value="Genomic_DNA"/>
</dbReference>
<keyword evidence="4" id="KW-1185">Reference proteome</keyword>
<dbReference type="RefSeq" id="WP_273924761.1">
    <property type="nucleotide sequence ID" value="NZ_JAQSIO010000001.1"/>
</dbReference>
<reference evidence="3 4" key="1">
    <citation type="submission" date="2023-02" db="EMBL/GenBank/DDBJ databases">
        <title>Bacterial whole genome sequence for Curvibacter sp. HBC28.</title>
        <authorList>
            <person name="Le V."/>
            <person name="Ko S.-R."/>
            <person name="Ahn C.-Y."/>
            <person name="Oh H.-M."/>
        </authorList>
    </citation>
    <scope>NUCLEOTIDE SEQUENCE [LARGE SCALE GENOMIC DNA]</scope>
    <source>
        <strain evidence="3 4">HBC28</strain>
    </source>
</reference>
<dbReference type="PANTHER" id="PTHR30466:SF1">
    <property type="entry name" value="FMN REDUCTASE (NADH) RUTF"/>
    <property type="match status" value="1"/>
</dbReference>
<dbReference type="InterPro" id="IPR002563">
    <property type="entry name" value="Flavin_Rdtase-like_dom"/>
</dbReference>
<dbReference type="Pfam" id="PF01613">
    <property type="entry name" value="Flavin_Reduct"/>
    <property type="match status" value="1"/>
</dbReference>
<keyword evidence="1" id="KW-0560">Oxidoreductase</keyword>
<gene>
    <name evidence="3" type="ORF">PSQ39_01170</name>
</gene>
<name>A0ABT5M9X5_9BURK</name>
<dbReference type="SUPFAM" id="SSF50475">
    <property type="entry name" value="FMN-binding split barrel"/>
    <property type="match status" value="1"/>
</dbReference>
<dbReference type="Gene3D" id="2.30.110.10">
    <property type="entry name" value="Electron Transport, Fmn-binding Protein, Chain A"/>
    <property type="match status" value="1"/>
</dbReference>
<evidence type="ECO:0000256" key="1">
    <source>
        <dbReference type="ARBA" id="ARBA00023002"/>
    </source>
</evidence>
<accession>A0ABT5M9X5</accession>
<evidence type="ECO:0000313" key="3">
    <source>
        <dbReference type="EMBL" id="MDD0813231.1"/>
    </source>
</evidence>
<comment type="caution">
    <text evidence="3">The sequence shown here is derived from an EMBL/GenBank/DDBJ whole genome shotgun (WGS) entry which is preliminary data.</text>
</comment>
<dbReference type="InterPro" id="IPR012349">
    <property type="entry name" value="Split_barrel_FMN-bd"/>
</dbReference>
<sequence>MSLLAGAVNVITTDGAAGLAGFTASAVCSVTDQPPTLLVCMNRSSFAHRFFVENRAICVNVLSAAQQDLSALFANRDVTMEDRFAQVAWRPLSTGAPALQGALVNFDGVITHIHEVGSHSIFITELRDIRLPAESSQGLAYFNRAYHHLGESRTSA</sequence>
<dbReference type="PANTHER" id="PTHR30466">
    <property type="entry name" value="FLAVIN REDUCTASE"/>
    <property type="match status" value="1"/>
</dbReference>
<evidence type="ECO:0000313" key="4">
    <source>
        <dbReference type="Proteomes" id="UP001528672"/>
    </source>
</evidence>
<organism evidence="3 4">
    <name type="scientific">Curvibacter microcysteis</name>
    <dbReference type="NCBI Taxonomy" id="3026419"/>
    <lineage>
        <taxon>Bacteria</taxon>
        <taxon>Pseudomonadati</taxon>
        <taxon>Pseudomonadota</taxon>
        <taxon>Betaproteobacteria</taxon>
        <taxon>Burkholderiales</taxon>
        <taxon>Comamonadaceae</taxon>
        <taxon>Curvibacter</taxon>
    </lineage>
</organism>
<evidence type="ECO:0000259" key="2">
    <source>
        <dbReference type="SMART" id="SM00903"/>
    </source>
</evidence>
<feature type="domain" description="Flavin reductase like" evidence="2">
    <location>
        <begin position="1"/>
        <end position="148"/>
    </location>
</feature>
<dbReference type="SMART" id="SM00903">
    <property type="entry name" value="Flavin_Reduct"/>
    <property type="match status" value="1"/>
</dbReference>